<sequence length="411" mass="43287">MGNARRSATGDAQPSGAPGGPGSRRGGGTSLRIVRLANFVTPSSGGLRTALRELGAGYLAAGHEPVLVVPGERASDRQTPQGRVITLPGPVLPGTGGYRILADRARLARLLEQLGPDRLEVSDRTTLRWTGEWARRARIPAVMVSHETADGVLRAWGLPRAAARRAADVLNSRTAHAYARVVCTTEWAEREFVRIGARNVVRAPLGVDLERCRPGLRDQGVRERHARVDEVLLVLCSRLSVEKRPGVALDTLEALRARGVRARLVVAGDGPLRDRLAQRAHTRGLPVTFLGHLTDRAELAVLQATADVCLAPGPAETFGLAALEALACGTPVVASAASALPEILGPAGAAADGAEDFAHAVRELLARPEGARREAARARAECFGWDGAIGAFLAAHDVPGPPVQLPLRGAA</sequence>
<keyword evidence="1 5" id="KW-0328">Glycosyltransferase</keyword>
<dbReference type="PANTHER" id="PTHR45947:SF13">
    <property type="entry name" value="TRANSFERASE"/>
    <property type="match status" value="1"/>
</dbReference>
<evidence type="ECO:0000256" key="2">
    <source>
        <dbReference type="ARBA" id="ARBA00022679"/>
    </source>
</evidence>
<dbReference type="Pfam" id="PF13579">
    <property type="entry name" value="Glyco_trans_4_4"/>
    <property type="match status" value="1"/>
</dbReference>
<dbReference type="GO" id="GO:0016757">
    <property type="term" value="F:glycosyltransferase activity"/>
    <property type="evidence" value="ECO:0007669"/>
    <property type="project" value="UniProtKB-KW"/>
</dbReference>
<feature type="region of interest" description="Disordered" evidence="3">
    <location>
        <begin position="1"/>
        <end position="28"/>
    </location>
</feature>
<evidence type="ECO:0000256" key="3">
    <source>
        <dbReference type="SAM" id="MobiDB-lite"/>
    </source>
</evidence>
<accession>A0ABW2JN70</accession>
<dbReference type="RefSeq" id="WP_381835195.1">
    <property type="nucleotide sequence ID" value="NZ_JBHTCF010000012.1"/>
</dbReference>
<dbReference type="EC" id="2.4.-.-" evidence="5"/>
<dbReference type="PANTHER" id="PTHR45947">
    <property type="entry name" value="SULFOQUINOVOSYL TRANSFERASE SQD2"/>
    <property type="match status" value="1"/>
</dbReference>
<proteinExistence type="predicted"/>
<feature type="domain" description="Glycosyltransferase subfamily 4-like N-terminal" evidence="4">
    <location>
        <begin position="45"/>
        <end position="201"/>
    </location>
</feature>
<keyword evidence="6" id="KW-1185">Reference proteome</keyword>
<comment type="caution">
    <text evidence="5">The sequence shown here is derived from an EMBL/GenBank/DDBJ whole genome shotgun (WGS) entry which is preliminary data.</text>
</comment>
<dbReference type="SUPFAM" id="SSF53756">
    <property type="entry name" value="UDP-Glycosyltransferase/glycogen phosphorylase"/>
    <property type="match status" value="1"/>
</dbReference>
<dbReference type="EMBL" id="JBHTCF010000012">
    <property type="protein sequence ID" value="MFC7307599.1"/>
    <property type="molecule type" value="Genomic_DNA"/>
</dbReference>
<reference evidence="6" key="1">
    <citation type="journal article" date="2019" name="Int. J. Syst. Evol. Microbiol.">
        <title>The Global Catalogue of Microorganisms (GCM) 10K type strain sequencing project: providing services to taxonomists for standard genome sequencing and annotation.</title>
        <authorList>
            <consortium name="The Broad Institute Genomics Platform"/>
            <consortium name="The Broad Institute Genome Sequencing Center for Infectious Disease"/>
            <person name="Wu L."/>
            <person name="Ma J."/>
        </authorList>
    </citation>
    <scope>NUCLEOTIDE SEQUENCE [LARGE SCALE GENOMIC DNA]</scope>
    <source>
        <strain evidence="6">SYNS20</strain>
    </source>
</reference>
<name>A0ABW2JN70_9ACTN</name>
<keyword evidence="2 5" id="KW-0808">Transferase</keyword>
<dbReference type="InterPro" id="IPR028098">
    <property type="entry name" value="Glyco_trans_4-like_N"/>
</dbReference>
<organism evidence="5 6">
    <name type="scientific">Streptomyces monticola</name>
    <dbReference type="NCBI Taxonomy" id="2666263"/>
    <lineage>
        <taxon>Bacteria</taxon>
        <taxon>Bacillati</taxon>
        <taxon>Actinomycetota</taxon>
        <taxon>Actinomycetes</taxon>
        <taxon>Kitasatosporales</taxon>
        <taxon>Streptomycetaceae</taxon>
        <taxon>Streptomyces</taxon>
    </lineage>
</organism>
<dbReference type="Gene3D" id="3.40.50.2000">
    <property type="entry name" value="Glycogen Phosphorylase B"/>
    <property type="match status" value="2"/>
</dbReference>
<evidence type="ECO:0000259" key="4">
    <source>
        <dbReference type="Pfam" id="PF13579"/>
    </source>
</evidence>
<evidence type="ECO:0000313" key="5">
    <source>
        <dbReference type="EMBL" id="MFC7307599.1"/>
    </source>
</evidence>
<evidence type="ECO:0000313" key="6">
    <source>
        <dbReference type="Proteomes" id="UP001596523"/>
    </source>
</evidence>
<dbReference type="Pfam" id="PF13692">
    <property type="entry name" value="Glyco_trans_1_4"/>
    <property type="match status" value="1"/>
</dbReference>
<feature type="compositionally biased region" description="Gly residues" evidence="3">
    <location>
        <begin position="17"/>
        <end position="28"/>
    </location>
</feature>
<dbReference type="InterPro" id="IPR050194">
    <property type="entry name" value="Glycosyltransferase_grp1"/>
</dbReference>
<dbReference type="Proteomes" id="UP001596523">
    <property type="component" value="Unassembled WGS sequence"/>
</dbReference>
<protein>
    <submittedName>
        <fullName evidence="5">Glycosyltransferase</fullName>
        <ecNumber evidence="5">2.4.-.-</ecNumber>
    </submittedName>
</protein>
<gene>
    <name evidence="5" type="ORF">ACFQVC_25645</name>
</gene>
<evidence type="ECO:0000256" key="1">
    <source>
        <dbReference type="ARBA" id="ARBA00022676"/>
    </source>
</evidence>